<dbReference type="Pfam" id="PF00849">
    <property type="entry name" value="PseudoU_synth_2"/>
    <property type="match status" value="1"/>
</dbReference>
<proteinExistence type="inferred from homology"/>
<dbReference type="GO" id="GO:0003723">
    <property type="term" value="F:RNA binding"/>
    <property type="evidence" value="ECO:0007669"/>
    <property type="project" value="InterPro"/>
</dbReference>
<dbReference type="CDD" id="cd02869">
    <property type="entry name" value="PseudoU_synth_RluA_like"/>
    <property type="match status" value="1"/>
</dbReference>
<dbReference type="GO" id="GO:0009982">
    <property type="term" value="F:pseudouridine synthase activity"/>
    <property type="evidence" value="ECO:0007669"/>
    <property type="project" value="InterPro"/>
</dbReference>
<comment type="similarity">
    <text evidence="1">Belongs to the pseudouridine synthase RluA family.</text>
</comment>
<sequence length="248" mass="27325">MEILYEDNHIIIVNKAPGEIVQGDKTGDEPLVETLKHWIKEKYSKPGNVFCGVVHRLDRPVGGVVVFAKTSKALARMNEMFRDGKVDKTYLALSRNHPPKDSERLTGYIYSVEKNNKSYISSTPRNGAKEAALSYRYLGASDRYHLLEVNLETGRKHQIRVQLSSIGCPVKGDLKYGDKRSNPDGSISLQAHRVRFEHPVSGKLIDVAAPLPADPLWQAFVGIVSENDAKASVSADADGSVAVQNGDI</sequence>
<dbReference type="Gene3D" id="3.30.2350.10">
    <property type="entry name" value="Pseudouridine synthase"/>
    <property type="match status" value="1"/>
</dbReference>
<evidence type="ECO:0000256" key="1">
    <source>
        <dbReference type="ARBA" id="ARBA00010876"/>
    </source>
</evidence>
<dbReference type="GO" id="GO:0140098">
    <property type="term" value="F:catalytic activity, acting on RNA"/>
    <property type="evidence" value="ECO:0007669"/>
    <property type="project" value="UniProtKB-ARBA"/>
</dbReference>
<evidence type="ECO:0000256" key="2">
    <source>
        <dbReference type="ARBA" id="ARBA00023235"/>
    </source>
</evidence>
<gene>
    <name evidence="4" type="ORF">EZ315_10900</name>
</gene>
<evidence type="ECO:0000313" key="4">
    <source>
        <dbReference type="EMBL" id="TGG36367.1"/>
    </source>
</evidence>
<accession>A0A4Z0V2H6</accession>
<dbReference type="PANTHER" id="PTHR21600:SF83">
    <property type="entry name" value="PSEUDOURIDYLATE SYNTHASE RPUSD4, MITOCHONDRIAL"/>
    <property type="match status" value="1"/>
</dbReference>
<evidence type="ECO:0000259" key="3">
    <source>
        <dbReference type="Pfam" id="PF00849"/>
    </source>
</evidence>
<reference evidence="4 5" key="1">
    <citation type="submission" date="2019-02" db="EMBL/GenBank/DDBJ databases">
        <title>Isolation and identification of novel species under the genus Muribaculum.</title>
        <authorList>
            <person name="Miyake S."/>
            <person name="Ding Y."/>
            <person name="Low A."/>
            <person name="Soh M."/>
            <person name="Seedorf H."/>
        </authorList>
    </citation>
    <scope>NUCLEOTIDE SEQUENCE [LARGE SCALE GENOMIC DNA]</scope>
    <source>
        <strain evidence="4 5">TLL-A3</strain>
    </source>
</reference>
<organism evidence="4 5">
    <name type="scientific">Duncaniella freteri</name>
    <dbReference type="NCBI Taxonomy" id="2530391"/>
    <lineage>
        <taxon>Bacteria</taxon>
        <taxon>Pseudomonadati</taxon>
        <taxon>Bacteroidota</taxon>
        <taxon>Bacteroidia</taxon>
        <taxon>Bacteroidales</taxon>
        <taxon>Muribaculaceae</taxon>
        <taxon>Duncaniella</taxon>
    </lineage>
</organism>
<dbReference type="InterPro" id="IPR020103">
    <property type="entry name" value="PsdUridine_synth_cat_dom_sf"/>
</dbReference>
<comment type="caution">
    <text evidence="4">The sequence shown here is derived from an EMBL/GenBank/DDBJ whole genome shotgun (WGS) entry which is preliminary data.</text>
</comment>
<keyword evidence="2" id="KW-0413">Isomerase</keyword>
<dbReference type="InterPro" id="IPR050188">
    <property type="entry name" value="RluA_PseudoU_synthase"/>
</dbReference>
<dbReference type="EMBL" id="SJSA01000002">
    <property type="protein sequence ID" value="TGG36367.1"/>
    <property type="molecule type" value="Genomic_DNA"/>
</dbReference>
<dbReference type="AlphaFoldDB" id="A0A4Z0V2H6"/>
<dbReference type="GO" id="GO:0001522">
    <property type="term" value="P:pseudouridine synthesis"/>
    <property type="evidence" value="ECO:0007669"/>
    <property type="project" value="InterPro"/>
</dbReference>
<name>A0A4Z0V2H6_9BACT</name>
<evidence type="ECO:0000313" key="5">
    <source>
        <dbReference type="Proteomes" id="UP000297635"/>
    </source>
</evidence>
<dbReference type="PANTHER" id="PTHR21600">
    <property type="entry name" value="MITOCHONDRIAL RNA PSEUDOURIDINE SYNTHASE"/>
    <property type="match status" value="1"/>
</dbReference>
<dbReference type="GeneID" id="82150296"/>
<dbReference type="GO" id="GO:0006396">
    <property type="term" value="P:RNA processing"/>
    <property type="evidence" value="ECO:0007669"/>
    <property type="project" value="UniProtKB-ARBA"/>
</dbReference>
<dbReference type="RefSeq" id="WP_135472106.1">
    <property type="nucleotide sequence ID" value="NZ_CASGTF010000024.1"/>
</dbReference>
<feature type="domain" description="Pseudouridine synthase RsuA/RluA-like" evidence="3">
    <location>
        <begin position="9"/>
        <end position="165"/>
    </location>
</feature>
<dbReference type="InterPro" id="IPR006145">
    <property type="entry name" value="PsdUridine_synth_RsuA/RluA"/>
</dbReference>
<protein>
    <submittedName>
        <fullName evidence="4">RluA family pseudouridine synthase</fullName>
    </submittedName>
</protein>
<dbReference type="Proteomes" id="UP000297635">
    <property type="component" value="Unassembled WGS sequence"/>
</dbReference>
<keyword evidence="5" id="KW-1185">Reference proteome</keyword>
<dbReference type="SUPFAM" id="SSF55120">
    <property type="entry name" value="Pseudouridine synthase"/>
    <property type="match status" value="1"/>
</dbReference>